<dbReference type="Proteomes" id="UP000267159">
    <property type="component" value="Unassembled WGS sequence"/>
</dbReference>
<protein>
    <submittedName>
        <fullName evidence="7">Lipopolysaccharide biosynthesis protein</fullName>
    </submittedName>
</protein>
<dbReference type="PANTHER" id="PTHR30250">
    <property type="entry name" value="PST FAMILY PREDICTED COLANIC ACID TRANSPORTER"/>
    <property type="match status" value="1"/>
</dbReference>
<feature type="transmembrane region" description="Helical" evidence="6">
    <location>
        <begin position="320"/>
        <end position="344"/>
    </location>
</feature>
<gene>
    <name evidence="7" type="ORF">D7Y07_10005</name>
</gene>
<evidence type="ECO:0000256" key="3">
    <source>
        <dbReference type="ARBA" id="ARBA00022692"/>
    </source>
</evidence>
<feature type="transmembrane region" description="Helical" evidence="6">
    <location>
        <begin position="50"/>
        <end position="78"/>
    </location>
</feature>
<dbReference type="EMBL" id="RAZM01000027">
    <property type="protein sequence ID" value="RLT80079.1"/>
    <property type="molecule type" value="Genomic_DNA"/>
</dbReference>
<keyword evidence="2" id="KW-1003">Cell membrane</keyword>
<feature type="transmembrane region" description="Helical" evidence="6">
    <location>
        <begin position="98"/>
        <end position="121"/>
    </location>
</feature>
<evidence type="ECO:0000256" key="6">
    <source>
        <dbReference type="SAM" id="Phobius"/>
    </source>
</evidence>
<feature type="transmembrane region" description="Helical" evidence="6">
    <location>
        <begin position="193"/>
        <end position="219"/>
    </location>
</feature>
<organism evidence="7 8">
    <name type="scientific">Bacteroides acidifaciens</name>
    <dbReference type="NCBI Taxonomy" id="85831"/>
    <lineage>
        <taxon>Bacteria</taxon>
        <taxon>Pseudomonadati</taxon>
        <taxon>Bacteroidota</taxon>
        <taxon>Bacteroidia</taxon>
        <taxon>Bacteroidales</taxon>
        <taxon>Bacteroidaceae</taxon>
        <taxon>Bacteroides</taxon>
    </lineage>
</organism>
<evidence type="ECO:0000313" key="7">
    <source>
        <dbReference type="EMBL" id="RLT80079.1"/>
    </source>
</evidence>
<keyword evidence="5 6" id="KW-0472">Membrane</keyword>
<dbReference type="STRING" id="1235814.GCA_000613385_00789"/>
<dbReference type="PANTHER" id="PTHR30250:SF26">
    <property type="entry name" value="PSMA PROTEIN"/>
    <property type="match status" value="1"/>
</dbReference>
<accession>A0A3L8A7T1</accession>
<keyword evidence="4 6" id="KW-1133">Transmembrane helix</keyword>
<feature type="transmembrane region" description="Helical" evidence="6">
    <location>
        <begin position="384"/>
        <end position="401"/>
    </location>
</feature>
<comment type="subcellular location">
    <subcellularLocation>
        <location evidence="1">Cell membrane</location>
        <topology evidence="1">Multi-pass membrane protein</topology>
    </subcellularLocation>
</comment>
<feature type="transmembrane region" description="Helical" evidence="6">
    <location>
        <begin position="472"/>
        <end position="495"/>
    </location>
</feature>
<evidence type="ECO:0000256" key="2">
    <source>
        <dbReference type="ARBA" id="ARBA00022475"/>
    </source>
</evidence>
<reference evidence="7 8" key="1">
    <citation type="submission" date="2018-09" db="EMBL/GenBank/DDBJ databases">
        <title>Murine metabolic-syndrome-specific gut microbial biobank.</title>
        <authorList>
            <person name="Liu C."/>
        </authorList>
    </citation>
    <scope>NUCLEOTIDE SEQUENCE [LARGE SCALE GENOMIC DNA]</scope>
    <source>
        <strain evidence="7 8">0.1X-D8-26</strain>
    </source>
</reference>
<feature type="transmembrane region" description="Helical" evidence="6">
    <location>
        <begin position="413"/>
        <end position="430"/>
    </location>
</feature>
<dbReference type="InterPro" id="IPR050833">
    <property type="entry name" value="Poly_Biosynth_Transport"/>
</dbReference>
<evidence type="ECO:0000256" key="5">
    <source>
        <dbReference type="ARBA" id="ARBA00023136"/>
    </source>
</evidence>
<evidence type="ECO:0000313" key="8">
    <source>
        <dbReference type="Proteomes" id="UP000267159"/>
    </source>
</evidence>
<sequence length="514" mass="58108">MSELQISNSQSNNRRIAKNTVLLYFRTLFIMMITLYTSRVILNQLGVEDYGIYNVVGGVVAMFSVISAALSSAISRFITFELGRGNTYRLSTIFSTSVNIQVGISLIVLLLGEIIGVYFLNCKMSIPLERVSAANWVFQCSLITFCINLVSVPYNACIIAHERMSAFAYISILEAALKLVICYMLIISPWDKLIFYSVLIVAVSVIIRFTYSIYCNIYFEESHYKWKYDKAILREMTSFAGWNFFTNVAYVFNTQGVSLLINIFFGVTLNATRGIASQVESAVMQFVNNFTTAINPQITKCYAAGEKEQMFTLICRGAKFSYLLLLIFALPLMIETEYILTLWLKIVPELTVIFVRLTLISVMVNILGNSCYTACMATGNIKRYVIWVTFVGLLVFPFTWIAYACDLSAESAYIIYILVYVGVDITRLYIMKGLLHFPIIIFVKNVLYPITFTTVIGVILPVLVVMHMQSSFFRMIVSCLVSFISVGLAACYIGLTKHEREMTFGKVWAKIKKG</sequence>
<feature type="transmembrane region" description="Helical" evidence="6">
    <location>
        <begin position="133"/>
        <end position="154"/>
    </location>
</feature>
<comment type="caution">
    <text evidence="7">The sequence shown here is derived from an EMBL/GenBank/DDBJ whole genome shotgun (WGS) entry which is preliminary data.</text>
</comment>
<keyword evidence="3 6" id="KW-0812">Transmembrane</keyword>
<feature type="transmembrane region" description="Helical" evidence="6">
    <location>
        <begin position="350"/>
        <end position="372"/>
    </location>
</feature>
<dbReference type="AlphaFoldDB" id="A0A3L8A7T1"/>
<feature type="transmembrane region" description="Helical" evidence="6">
    <location>
        <begin position="166"/>
        <end position="187"/>
    </location>
</feature>
<dbReference type="GO" id="GO:0005886">
    <property type="term" value="C:plasma membrane"/>
    <property type="evidence" value="ECO:0007669"/>
    <property type="project" value="UniProtKB-SubCell"/>
</dbReference>
<proteinExistence type="predicted"/>
<evidence type="ECO:0000256" key="4">
    <source>
        <dbReference type="ARBA" id="ARBA00022989"/>
    </source>
</evidence>
<feature type="transmembrane region" description="Helical" evidence="6">
    <location>
        <begin position="21"/>
        <end position="38"/>
    </location>
</feature>
<feature type="transmembrane region" description="Helical" evidence="6">
    <location>
        <begin position="442"/>
        <end position="466"/>
    </location>
</feature>
<name>A0A3L8A7T1_9BACE</name>
<evidence type="ECO:0000256" key="1">
    <source>
        <dbReference type="ARBA" id="ARBA00004651"/>
    </source>
</evidence>